<name>A0ACB8SG13_9AGAM</name>
<sequence>MTTERRGCPMGEGSAGQSWLSSTTTQLIASSGGNTVSGSAEWLMYLIAIVCRFLGFKEVQWCNCTASTLLSLDLQVMGGVAEPDKFYCRVEQEATTRVLFFLAQRICRCHVVTRESQRAGPVAWVICFPWLTEDLGHEVGMISAPKR</sequence>
<accession>A0ACB8SG13</accession>
<evidence type="ECO:0000313" key="2">
    <source>
        <dbReference type="Proteomes" id="UP000814140"/>
    </source>
</evidence>
<comment type="caution">
    <text evidence="1">The sequence shown here is derived from an EMBL/GenBank/DDBJ whole genome shotgun (WGS) entry which is preliminary data.</text>
</comment>
<dbReference type="EMBL" id="MU277335">
    <property type="protein sequence ID" value="KAI0054870.1"/>
    <property type="molecule type" value="Genomic_DNA"/>
</dbReference>
<evidence type="ECO:0000313" key="1">
    <source>
        <dbReference type="EMBL" id="KAI0054870.1"/>
    </source>
</evidence>
<reference evidence="1" key="2">
    <citation type="journal article" date="2022" name="New Phytol.">
        <title>Evolutionary transition to the ectomycorrhizal habit in the genomes of a hyperdiverse lineage of mushroom-forming fungi.</title>
        <authorList>
            <person name="Looney B."/>
            <person name="Miyauchi S."/>
            <person name="Morin E."/>
            <person name="Drula E."/>
            <person name="Courty P.E."/>
            <person name="Kohler A."/>
            <person name="Kuo A."/>
            <person name="LaButti K."/>
            <person name="Pangilinan J."/>
            <person name="Lipzen A."/>
            <person name="Riley R."/>
            <person name="Andreopoulos W."/>
            <person name="He G."/>
            <person name="Johnson J."/>
            <person name="Nolan M."/>
            <person name="Tritt A."/>
            <person name="Barry K.W."/>
            <person name="Grigoriev I.V."/>
            <person name="Nagy L.G."/>
            <person name="Hibbett D."/>
            <person name="Henrissat B."/>
            <person name="Matheny P.B."/>
            <person name="Labbe J."/>
            <person name="Martin F.M."/>
        </authorList>
    </citation>
    <scope>NUCLEOTIDE SEQUENCE</scope>
    <source>
        <strain evidence="1">HHB10654</strain>
    </source>
</reference>
<proteinExistence type="predicted"/>
<reference evidence="1" key="1">
    <citation type="submission" date="2021-03" db="EMBL/GenBank/DDBJ databases">
        <authorList>
            <consortium name="DOE Joint Genome Institute"/>
            <person name="Ahrendt S."/>
            <person name="Looney B.P."/>
            <person name="Miyauchi S."/>
            <person name="Morin E."/>
            <person name="Drula E."/>
            <person name="Courty P.E."/>
            <person name="Chicoki N."/>
            <person name="Fauchery L."/>
            <person name="Kohler A."/>
            <person name="Kuo A."/>
            <person name="Labutti K."/>
            <person name="Pangilinan J."/>
            <person name="Lipzen A."/>
            <person name="Riley R."/>
            <person name="Andreopoulos W."/>
            <person name="He G."/>
            <person name="Johnson J."/>
            <person name="Barry K.W."/>
            <person name="Grigoriev I.V."/>
            <person name="Nagy L."/>
            <person name="Hibbett D."/>
            <person name="Henrissat B."/>
            <person name="Matheny P.B."/>
            <person name="Labbe J."/>
            <person name="Martin F."/>
        </authorList>
    </citation>
    <scope>NUCLEOTIDE SEQUENCE</scope>
    <source>
        <strain evidence="1">HHB10654</strain>
    </source>
</reference>
<organism evidence="1 2">
    <name type="scientific">Artomyces pyxidatus</name>
    <dbReference type="NCBI Taxonomy" id="48021"/>
    <lineage>
        <taxon>Eukaryota</taxon>
        <taxon>Fungi</taxon>
        <taxon>Dikarya</taxon>
        <taxon>Basidiomycota</taxon>
        <taxon>Agaricomycotina</taxon>
        <taxon>Agaricomycetes</taxon>
        <taxon>Russulales</taxon>
        <taxon>Auriscalpiaceae</taxon>
        <taxon>Artomyces</taxon>
    </lineage>
</organism>
<protein>
    <submittedName>
        <fullName evidence="1">Uncharacterized protein</fullName>
    </submittedName>
</protein>
<dbReference type="Proteomes" id="UP000814140">
    <property type="component" value="Unassembled WGS sequence"/>
</dbReference>
<keyword evidence="2" id="KW-1185">Reference proteome</keyword>
<gene>
    <name evidence="1" type="ORF">BV25DRAFT_1843351</name>
</gene>